<dbReference type="InterPro" id="IPR001077">
    <property type="entry name" value="COMT_C"/>
</dbReference>
<dbReference type="Pfam" id="PF00891">
    <property type="entry name" value="Methyltransf_2"/>
    <property type="match status" value="1"/>
</dbReference>
<protein>
    <submittedName>
        <fullName evidence="6">SAM-dependent methyltransferase</fullName>
    </submittedName>
</protein>
<evidence type="ECO:0000313" key="6">
    <source>
        <dbReference type="EMBL" id="MBO1883916.1"/>
    </source>
</evidence>
<keyword evidence="3" id="KW-0949">S-adenosyl-L-methionine</keyword>
<dbReference type="RefSeq" id="WP_208058543.1">
    <property type="nucleotide sequence ID" value="NZ_JAGDYP010000003.1"/>
</dbReference>
<dbReference type="Gene3D" id="1.10.10.10">
    <property type="entry name" value="Winged helix-like DNA-binding domain superfamily/Winged helix DNA-binding domain"/>
    <property type="match status" value="1"/>
</dbReference>
<dbReference type="SUPFAM" id="SSF46785">
    <property type="entry name" value="Winged helix' DNA-binding domain"/>
    <property type="match status" value="1"/>
</dbReference>
<keyword evidence="1 6" id="KW-0489">Methyltransferase</keyword>
<dbReference type="PANTHER" id="PTHR43712:SF2">
    <property type="entry name" value="O-METHYLTRANSFERASE CICE"/>
    <property type="match status" value="1"/>
</dbReference>
<feature type="domain" description="O-methyltransferase C-terminal" evidence="4">
    <location>
        <begin position="177"/>
        <end position="340"/>
    </location>
</feature>
<feature type="domain" description="BVU-1015-like N-terminal dimerisation-like" evidence="5">
    <location>
        <begin position="22"/>
        <end position="91"/>
    </location>
</feature>
<dbReference type="InterPro" id="IPR036388">
    <property type="entry name" value="WH-like_DNA-bd_sf"/>
</dbReference>
<dbReference type="Pfam" id="PF21212">
    <property type="entry name" value="Dimerisation2-like_dom"/>
    <property type="match status" value="1"/>
</dbReference>
<reference evidence="6 7" key="1">
    <citation type="submission" date="2021-03" db="EMBL/GenBank/DDBJ databases">
        <title>Isolation and description of Capnocytophaga bilenii sp. nov., a novel Capnocytophaga species, isolated from a gingivitis subject.</title>
        <authorList>
            <person name="Antezack A."/>
            <person name="Monnet-Corti V."/>
            <person name="La Scola B."/>
        </authorList>
    </citation>
    <scope>NUCLEOTIDE SEQUENCE [LARGE SCALE GENOMIC DNA]</scope>
    <source>
        <strain evidence="6 7">Marseille-Q4570</strain>
    </source>
</reference>
<dbReference type="Gene3D" id="1.20.58.1390">
    <property type="match status" value="1"/>
</dbReference>
<evidence type="ECO:0000256" key="1">
    <source>
        <dbReference type="ARBA" id="ARBA00022603"/>
    </source>
</evidence>
<proteinExistence type="predicted"/>
<dbReference type="PIRSF" id="PIRSF005739">
    <property type="entry name" value="O-mtase"/>
    <property type="match status" value="1"/>
</dbReference>
<dbReference type="InterPro" id="IPR016461">
    <property type="entry name" value="COMT-like"/>
</dbReference>
<dbReference type="InterPro" id="IPR036390">
    <property type="entry name" value="WH_DNA-bd_sf"/>
</dbReference>
<dbReference type="Gene3D" id="3.40.50.150">
    <property type="entry name" value="Vaccinia Virus protein VP39"/>
    <property type="match status" value="1"/>
</dbReference>
<dbReference type="PROSITE" id="PS51683">
    <property type="entry name" value="SAM_OMT_II"/>
    <property type="match status" value="1"/>
</dbReference>
<evidence type="ECO:0000256" key="3">
    <source>
        <dbReference type="ARBA" id="ARBA00022691"/>
    </source>
</evidence>
<dbReference type="EMBL" id="JAGDYP010000003">
    <property type="protein sequence ID" value="MBO1883916.1"/>
    <property type="molecule type" value="Genomic_DNA"/>
</dbReference>
<gene>
    <name evidence="6" type="ORF">J4N46_05690</name>
</gene>
<dbReference type="CDD" id="cd02440">
    <property type="entry name" value="AdoMet_MTases"/>
    <property type="match status" value="1"/>
</dbReference>
<keyword evidence="7" id="KW-1185">Reference proteome</keyword>
<evidence type="ECO:0000313" key="7">
    <source>
        <dbReference type="Proteomes" id="UP000681610"/>
    </source>
</evidence>
<evidence type="ECO:0000256" key="2">
    <source>
        <dbReference type="ARBA" id="ARBA00022679"/>
    </source>
</evidence>
<evidence type="ECO:0000259" key="4">
    <source>
        <dbReference type="Pfam" id="PF00891"/>
    </source>
</evidence>
<sequence>MNLTPDLDKQYTTETKTALQAQRLAQEIAFAPIAFQVSHLMVKLGILEVLYNAPLGLSQAEIANVTGLSPYAVQVLLEASLSIGTVMVKEDDTFHLTKTGWYLLCDRTTRVNMDFVQSVCYEGMFHLEEALRTGKPAGLKVFGNWATIYEGLSQLPKEAQEKWFAFDHYYSDYSFADALGIIFKTPVRKLLDVGGNTGRFALKVVAENADVNVTIVDLPGQLGLMRKHIDGQLGAERIEGFACNLLAEAPVLPTGHDVIWMSQFLDCFSPDEVVRILKAVAKVMDASTRLYILEAYWDRQEHETGAYCLTQISLYFTAMANGNSKMYYSADMIECVKRAGLEVVAIYDNLGSGNSHTLFEVAIVNSEL</sequence>
<dbReference type="GO" id="GO:0032259">
    <property type="term" value="P:methylation"/>
    <property type="evidence" value="ECO:0007669"/>
    <property type="project" value="UniProtKB-KW"/>
</dbReference>
<comment type="caution">
    <text evidence="6">The sequence shown here is derived from an EMBL/GenBank/DDBJ whole genome shotgun (WGS) entry which is preliminary data.</text>
</comment>
<dbReference type="SUPFAM" id="SSF53335">
    <property type="entry name" value="S-adenosyl-L-methionine-dependent methyltransferases"/>
    <property type="match status" value="1"/>
</dbReference>
<name>A0ABS3PX50_9FLAO</name>
<evidence type="ECO:0000259" key="5">
    <source>
        <dbReference type="Pfam" id="PF21212"/>
    </source>
</evidence>
<accession>A0ABS3PX50</accession>
<keyword evidence="2" id="KW-0808">Transferase</keyword>
<dbReference type="PANTHER" id="PTHR43712">
    <property type="entry name" value="PUTATIVE (AFU_ORTHOLOGUE AFUA_4G14580)-RELATED"/>
    <property type="match status" value="1"/>
</dbReference>
<dbReference type="InterPro" id="IPR029063">
    <property type="entry name" value="SAM-dependent_MTases_sf"/>
</dbReference>
<dbReference type="InterPro" id="IPR049480">
    <property type="entry name" value="BVU_1015-like_N"/>
</dbReference>
<dbReference type="GO" id="GO:0008168">
    <property type="term" value="F:methyltransferase activity"/>
    <property type="evidence" value="ECO:0007669"/>
    <property type="project" value="UniProtKB-KW"/>
</dbReference>
<dbReference type="Proteomes" id="UP000681610">
    <property type="component" value="Unassembled WGS sequence"/>
</dbReference>
<organism evidence="6 7">
    <name type="scientific">Capnocytophaga bilenii</name>
    <dbReference type="NCBI Taxonomy" id="2819369"/>
    <lineage>
        <taxon>Bacteria</taxon>
        <taxon>Pseudomonadati</taxon>
        <taxon>Bacteroidota</taxon>
        <taxon>Flavobacteriia</taxon>
        <taxon>Flavobacteriales</taxon>
        <taxon>Flavobacteriaceae</taxon>
        <taxon>Capnocytophaga</taxon>
    </lineage>
</organism>